<comment type="subcellular location">
    <subcellularLocation>
        <location evidence="1">Cell membrane</location>
        <topology evidence="1">Single-pass type II membrane protein</topology>
    </subcellularLocation>
</comment>
<dbReference type="GO" id="GO:0044877">
    <property type="term" value="F:protein-containing complex binding"/>
    <property type="evidence" value="ECO:0007669"/>
    <property type="project" value="InterPro"/>
</dbReference>
<evidence type="ECO:0000259" key="10">
    <source>
        <dbReference type="Pfam" id="PF09976"/>
    </source>
</evidence>
<dbReference type="InterPro" id="IPR011990">
    <property type="entry name" value="TPR-like_helical_dom_sf"/>
</dbReference>
<feature type="domain" description="Ancillary SecYEG translocon subunit/Cell division coordinator CpoB TPR" evidence="10">
    <location>
        <begin position="15"/>
        <end position="212"/>
    </location>
</feature>
<organism evidence="11 12">
    <name type="scientific">Hydrogenovibrio marinus</name>
    <dbReference type="NCBI Taxonomy" id="28885"/>
    <lineage>
        <taxon>Bacteria</taxon>
        <taxon>Pseudomonadati</taxon>
        <taxon>Pseudomonadota</taxon>
        <taxon>Gammaproteobacteria</taxon>
        <taxon>Thiotrichales</taxon>
        <taxon>Piscirickettsiaceae</taxon>
        <taxon>Hydrogenovibrio</taxon>
    </lineage>
</organism>
<proteinExistence type="inferred from homology"/>
<dbReference type="InterPro" id="IPR026039">
    <property type="entry name" value="YfgM"/>
</dbReference>
<dbReference type="PIRSF" id="PIRSF006170">
    <property type="entry name" value="YfgM"/>
    <property type="match status" value="1"/>
</dbReference>
<keyword evidence="12" id="KW-1185">Reference proteome</keyword>
<keyword evidence="4 9" id="KW-1133">Transmembrane helix</keyword>
<evidence type="ECO:0000256" key="4">
    <source>
        <dbReference type="ARBA" id="ARBA00022989"/>
    </source>
</evidence>
<dbReference type="AlphaFoldDB" id="A0A066ZTR8"/>
<evidence type="ECO:0000256" key="3">
    <source>
        <dbReference type="ARBA" id="ARBA00022692"/>
    </source>
</evidence>
<dbReference type="EMBL" id="JMIU01000001">
    <property type="protein sequence ID" value="KDN96907.1"/>
    <property type="molecule type" value="Genomic_DNA"/>
</dbReference>
<dbReference type="Gene3D" id="1.25.40.10">
    <property type="entry name" value="Tetratricopeptide repeat domain"/>
    <property type="match status" value="1"/>
</dbReference>
<dbReference type="STRING" id="28885.EI16_11790"/>
<dbReference type="Proteomes" id="UP000027341">
    <property type="component" value="Unassembled WGS sequence"/>
</dbReference>
<comment type="caution">
    <text evidence="11">The sequence shown here is derived from an EMBL/GenBank/DDBJ whole genome shotgun (WGS) entry which is preliminary data.</text>
</comment>
<evidence type="ECO:0000256" key="9">
    <source>
        <dbReference type="SAM" id="Phobius"/>
    </source>
</evidence>
<feature type="transmembrane region" description="Helical" evidence="9">
    <location>
        <begin position="21"/>
        <end position="42"/>
    </location>
</feature>
<gene>
    <name evidence="11" type="ORF">EI16_11790</name>
</gene>
<evidence type="ECO:0000256" key="6">
    <source>
        <dbReference type="ARBA" id="ARBA00023186"/>
    </source>
</evidence>
<evidence type="ECO:0000313" key="11">
    <source>
        <dbReference type="EMBL" id="KDN96907.1"/>
    </source>
</evidence>
<evidence type="ECO:0000256" key="8">
    <source>
        <dbReference type="ARBA" id="ARBA00024235"/>
    </source>
</evidence>
<keyword evidence="3 9" id="KW-0812">Transmembrane</keyword>
<dbReference type="PANTHER" id="PTHR38035:SF1">
    <property type="entry name" value="ANCILLARY SECYEG TRANSLOCON SUBUNIT"/>
    <property type="match status" value="1"/>
</dbReference>
<accession>A0A066ZTR8</accession>
<dbReference type="RefSeq" id="WP_029908107.1">
    <property type="nucleotide sequence ID" value="NZ_AP020335.1"/>
</dbReference>
<dbReference type="InterPro" id="IPR018704">
    <property type="entry name" value="SecYEG/CpoB_TPR"/>
</dbReference>
<dbReference type="GO" id="GO:0005886">
    <property type="term" value="C:plasma membrane"/>
    <property type="evidence" value="ECO:0007669"/>
    <property type="project" value="UniProtKB-SubCell"/>
</dbReference>
<keyword evidence="6" id="KW-0143">Chaperone</keyword>
<evidence type="ECO:0000313" key="12">
    <source>
        <dbReference type="Proteomes" id="UP000027341"/>
    </source>
</evidence>
<comment type="similarity">
    <text evidence="7">Belongs to the YfgM family.</text>
</comment>
<evidence type="ECO:0000256" key="5">
    <source>
        <dbReference type="ARBA" id="ARBA00023136"/>
    </source>
</evidence>
<sequence>MNRYETDEEQLTALKNWWDKYGTALLSAVLVVVLAWAGWSYYQKSQFAKASNASTTFEVLQSKVEQNAFGDVAREGLKLMEDQPKSPYATATALMEAQFELEKGHTDKAIENLQWVINQNIDASLVLVAKLRMTGIYIDQKQYDKAASVLKSVDAAKLAAGEKANFDFTSGFLALQQNQLDVARQFLQQVVDNTAAAANLQNVARLQLGDLTQ</sequence>
<dbReference type="PANTHER" id="PTHR38035">
    <property type="entry name" value="UPF0070 PROTEIN YFGM"/>
    <property type="match status" value="1"/>
</dbReference>
<keyword evidence="2" id="KW-1003">Cell membrane</keyword>
<evidence type="ECO:0000256" key="1">
    <source>
        <dbReference type="ARBA" id="ARBA00004401"/>
    </source>
</evidence>
<name>A0A066ZTR8_HYDMR</name>
<dbReference type="Pfam" id="PF09976">
    <property type="entry name" value="TPR_21"/>
    <property type="match status" value="1"/>
</dbReference>
<evidence type="ECO:0000256" key="7">
    <source>
        <dbReference type="ARBA" id="ARBA00024197"/>
    </source>
</evidence>
<reference evidence="11 12" key="1">
    <citation type="submission" date="2014-04" db="EMBL/GenBank/DDBJ databases">
        <title>Draft genome sequence of Hydrogenovibrio marinus MH-110, a model organism for aerobic H2 metabolism.</title>
        <authorList>
            <person name="Cha H.J."/>
            <person name="Jo B.H."/>
            <person name="Hwang B.H."/>
        </authorList>
    </citation>
    <scope>NUCLEOTIDE SEQUENCE [LARGE SCALE GENOMIC DNA]</scope>
    <source>
        <strain evidence="11 12">MH-110</strain>
    </source>
</reference>
<protein>
    <recommendedName>
        <fullName evidence="8">Ancillary SecYEG translocon subunit</fullName>
    </recommendedName>
</protein>
<evidence type="ECO:0000256" key="2">
    <source>
        <dbReference type="ARBA" id="ARBA00022475"/>
    </source>
</evidence>
<keyword evidence="5 9" id="KW-0472">Membrane</keyword>